<evidence type="ECO:0000256" key="3">
    <source>
        <dbReference type="ARBA" id="ARBA00012729"/>
    </source>
</evidence>
<evidence type="ECO:0000313" key="13">
    <source>
        <dbReference type="EMBL" id="REK71243.1"/>
    </source>
</evidence>
<dbReference type="PROSITE" id="PS01095">
    <property type="entry name" value="GH18_1"/>
    <property type="match status" value="1"/>
</dbReference>
<keyword evidence="5" id="KW-0146">Chitin degradation</keyword>
<dbReference type="SUPFAM" id="SSF49265">
    <property type="entry name" value="Fibronectin type III"/>
    <property type="match status" value="3"/>
</dbReference>
<evidence type="ECO:0000256" key="4">
    <source>
        <dbReference type="ARBA" id="ARBA00022801"/>
    </source>
</evidence>
<dbReference type="Proteomes" id="UP000261905">
    <property type="component" value="Unassembled WGS sequence"/>
</dbReference>
<dbReference type="Pfam" id="PF00704">
    <property type="entry name" value="Glyco_hydro_18"/>
    <property type="match status" value="1"/>
</dbReference>
<keyword evidence="5" id="KW-0624">Polysaccharide degradation</keyword>
<dbReference type="InterPro" id="IPR050314">
    <property type="entry name" value="Glycosyl_Hydrlase_18"/>
</dbReference>
<keyword evidence="4 7" id="KW-0378">Hydrolase</keyword>
<dbReference type="GO" id="GO:0008843">
    <property type="term" value="F:endochitinase activity"/>
    <property type="evidence" value="ECO:0007669"/>
    <property type="project" value="UniProtKB-EC"/>
</dbReference>
<feature type="domain" description="Fibronectin type-III" evidence="10">
    <location>
        <begin position="80"/>
        <end position="175"/>
    </location>
</feature>
<evidence type="ECO:0000256" key="1">
    <source>
        <dbReference type="ARBA" id="ARBA00000822"/>
    </source>
</evidence>
<comment type="similarity">
    <text evidence="2">Belongs to the glycosyl hydrolase 18 family. Chitinase class II subfamily.</text>
</comment>
<name>A0A371P5M0_9BACL</name>
<dbReference type="InterPro" id="IPR029070">
    <property type="entry name" value="Chitinase_insertion_sf"/>
</dbReference>
<evidence type="ECO:0000256" key="6">
    <source>
        <dbReference type="ARBA" id="ARBA00023295"/>
    </source>
</evidence>
<dbReference type="PROSITE" id="PS50853">
    <property type="entry name" value="FN3"/>
    <property type="match status" value="5"/>
</dbReference>
<keyword evidence="9" id="KW-0732">Signal</keyword>
<dbReference type="OrthoDB" id="9775889at2"/>
<dbReference type="InterPro" id="IPR001579">
    <property type="entry name" value="Glyco_hydro_18_chit_AS"/>
</dbReference>
<feature type="chain" id="PRO_5016935165" description="chitinase" evidence="9">
    <location>
        <begin position="36"/>
        <end position="1422"/>
    </location>
</feature>
<feature type="domain" description="SLH" evidence="11">
    <location>
        <begin position="1298"/>
        <end position="1357"/>
    </location>
</feature>
<gene>
    <name evidence="13" type="ORF">DX130_22635</name>
</gene>
<evidence type="ECO:0000256" key="5">
    <source>
        <dbReference type="ARBA" id="ARBA00023024"/>
    </source>
</evidence>
<evidence type="ECO:0000259" key="12">
    <source>
        <dbReference type="PROSITE" id="PS51910"/>
    </source>
</evidence>
<keyword evidence="5" id="KW-0119">Carbohydrate metabolism</keyword>
<dbReference type="Gene3D" id="3.20.20.80">
    <property type="entry name" value="Glycosidases"/>
    <property type="match status" value="1"/>
</dbReference>
<dbReference type="InterPro" id="IPR003961">
    <property type="entry name" value="FN3_dom"/>
</dbReference>
<sequence length="1422" mass="155417">MVYFAARKKELKMLFIVFLALAVLFSPLLQSITYAADNETPGQTEEQTEPVNESTEPQEEEVNEELAQLALDIPDQDPLAPQNLKIVEGSLAHNKVDVTWDFRADEDDNNIFFYKYIINPATGQYYWKDITWGTFWSRTIPLEPETEYKIMIVWDSDKGELKHKSNIIEFTTPADTDEYKKAPLAAPLNLRLTDISETSATFKWTGSPGADGYDFYPNAGWNGIWDGSNTFVYSFTNADKVPGTTNIFRVAAQNSTEKTASDKSNNISFKWGELQAPKAVQIVTATRTSAALAWAASHGATAYEIYVDDKLAATTNDIRYVLEDLNEGQSYSISVLAKNSLWASEKSSPITLVPGANYTNVSYYTAWARSDTGRDLKPGDVDFSNVTHINYAFADLCWKKITSKAFVCQTDEVPLQSDYVYDGEIVLTDIEFTLKNFEELKPVLANNPDLKLLISVGGWTLSKYFSNMAATEETRRTFAASAVEFVRTYNLNGIDIDWEYPVEGGDDGNTRSPEDNVNFTLLMKTVREALDAAGSEDGEYYLLTIASLQADRFIANADIPNSVQYLDFINIMTYDYSGDWSLLAHHNSPIYYDQNHPAASAARNNVRGGAVGHLNGGVPTHKLVLGVPFYGKGWIGCPEPGEYQMCESIPEGTWKGDKGLFDFNDIQDNYLTKAEYEHFWNPASKVSYVFDKNTGKFISYNDETTMMYTASLVKTLDIAGVMSWDISGDRNNTLIPQLAKDLPIDGVVNTDALKSPQNVKEASVGYEEAAITWDAVAGATSYEVFINHSYVDSTDGAETEASFEGLITGTEYIFNVYAIKQANGKIVEVSPASKNATIKTEGLTPPSNVKVVTRGHNFLDVQWDAAPEVDTYAVYLFDELLEYTTDTHYKFVDLTPGESYDFYIASAALSEDEVTDESTRVGLINVVTRSVAPPANLAVESRSTSSIKVKWDAVTGATDYEVYLNEQLAGTTNNTSYTLSSLSSNTAYTIEVVAIVVKDDSIIDDSLASKIEARTSSPSTPSPGPDTSTNKSELQFSAFEKDGKLVVSVDAGPSIQNITDSNSASFRVTVGQEAKAIEIELPKDVVAALAAKDSTSQLSIIWNGVTYVIPAHALPLGVDLQISITPATSNAATAAEKLAQDSGLKLLVKPLDFKISKYTTDGKLEEITNFGKHSLSRIFTLDAADVNTARATGVIYDPTTNTFRPVPTLFTKPSTDKVRAELKRSGNSIYTIVQSNITYKDATAAWAKDSVARAAAKLLLDGKTTDTFGVSNSITRAEFISVIIKGLGILPENGTAPFQDVAANSKYAGDIAAAKKLGLIQGKSETTFDPDSSISRQDITVILSNVLSHLGVTRTGDIAKLNAFADAKDIAAYAKSAVALAVQEGIMIGKSSTTFDPKADLTRAQAAVIVIRILEAHNLDKV</sequence>
<dbReference type="SMART" id="SM00060">
    <property type="entry name" value="FN3"/>
    <property type="match status" value="6"/>
</dbReference>
<dbReference type="SMART" id="SM00636">
    <property type="entry name" value="Glyco_18"/>
    <property type="match status" value="1"/>
</dbReference>
<evidence type="ECO:0000256" key="2">
    <source>
        <dbReference type="ARBA" id="ARBA00009121"/>
    </source>
</evidence>
<reference evidence="13 14" key="1">
    <citation type="submission" date="2018-08" db="EMBL/GenBank/DDBJ databases">
        <title>Paenibacillus sp. M4BSY-1, whole genome shotgun sequence.</title>
        <authorList>
            <person name="Tuo L."/>
        </authorList>
    </citation>
    <scope>NUCLEOTIDE SEQUENCE [LARGE SCALE GENOMIC DNA]</scope>
    <source>
        <strain evidence="13 14">M4BSY-1</strain>
    </source>
</reference>
<accession>A0A371P5M0</accession>
<dbReference type="CDD" id="cd00063">
    <property type="entry name" value="FN3"/>
    <property type="match status" value="3"/>
</dbReference>
<dbReference type="EMBL" id="QUBQ01000006">
    <property type="protein sequence ID" value="REK71243.1"/>
    <property type="molecule type" value="Genomic_DNA"/>
</dbReference>
<dbReference type="EC" id="3.2.1.14" evidence="3"/>
<evidence type="ECO:0000313" key="14">
    <source>
        <dbReference type="Proteomes" id="UP000261905"/>
    </source>
</evidence>
<dbReference type="PANTHER" id="PTHR11177">
    <property type="entry name" value="CHITINASE"/>
    <property type="match status" value="1"/>
</dbReference>
<comment type="caution">
    <text evidence="13">The sequence shown here is derived from an EMBL/GenBank/DDBJ whole genome shotgun (WGS) entry which is preliminary data.</text>
</comment>
<dbReference type="RefSeq" id="WP_116049263.1">
    <property type="nucleotide sequence ID" value="NZ_QUBQ01000006.1"/>
</dbReference>
<dbReference type="CDD" id="cd06548">
    <property type="entry name" value="GH18_chitinase"/>
    <property type="match status" value="1"/>
</dbReference>
<evidence type="ECO:0000256" key="7">
    <source>
        <dbReference type="RuleBase" id="RU000489"/>
    </source>
</evidence>
<dbReference type="Pfam" id="PF00395">
    <property type="entry name" value="SLH"/>
    <property type="match status" value="3"/>
</dbReference>
<organism evidence="13 14">
    <name type="scientific">Paenibacillus paeoniae</name>
    <dbReference type="NCBI Taxonomy" id="2292705"/>
    <lineage>
        <taxon>Bacteria</taxon>
        <taxon>Bacillati</taxon>
        <taxon>Bacillota</taxon>
        <taxon>Bacilli</taxon>
        <taxon>Bacillales</taxon>
        <taxon>Paenibacillaceae</taxon>
        <taxon>Paenibacillus</taxon>
    </lineage>
</organism>
<dbReference type="GO" id="GO:0006032">
    <property type="term" value="P:chitin catabolic process"/>
    <property type="evidence" value="ECO:0007669"/>
    <property type="project" value="UniProtKB-KW"/>
</dbReference>
<dbReference type="InterPro" id="IPR001223">
    <property type="entry name" value="Glyco_hydro18_cat"/>
</dbReference>
<dbReference type="InterPro" id="IPR017853">
    <property type="entry name" value="GH"/>
</dbReference>
<feature type="domain" description="SLH" evidence="11">
    <location>
        <begin position="1361"/>
        <end position="1422"/>
    </location>
</feature>
<feature type="domain" description="Fibronectin type-III" evidence="10">
    <location>
        <begin position="755"/>
        <end position="847"/>
    </location>
</feature>
<feature type="domain" description="SLH" evidence="11">
    <location>
        <begin position="1234"/>
        <end position="1297"/>
    </location>
</feature>
<protein>
    <recommendedName>
        <fullName evidence="3">chitinase</fullName>
        <ecNumber evidence="3">3.2.1.14</ecNumber>
    </recommendedName>
</protein>
<evidence type="ECO:0000259" key="11">
    <source>
        <dbReference type="PROSITE" id="PS51272"/>
    </source>
</evidence>
<feature type="signal peptide" evidence="9">
    <location>
        <begin position="1"/>
        <end position="35"/>
    </location>
</feature>
<evidence type="ECO:0000259" key="10">
    <source>
        <dbReference type="PROSITE" id="PS50853"/>
    </source>
</evidence>
<dbReference type="InterPro" id="IPR011583">
    <property type="entry name" value="Chitinase_II/V-like_cat"/>
</dbReference>
<feature type="domain" description="Fibronectin type-III" evidence="10">
    <location>
        <begin position="933"/>
        <end position="1019"/>
    </location>
</feature>
<keyword evidence="14" id="KW-1185">Reference proteome</keyword>
<keyword evidence="6 7" id="KW-0326">Glycosidase</keyword>
<dbReference type="Gene3D" id="2.60.40.10">
    <property type="entry name" value="Immunoglobulins"/>
    <property type="match status" value="5"/>
</dbReference>
<comment type="catalytic activity">
    <reaction evidence="1">
        <text>Random endo-hydrolysis of N-acetyl-beta-D-glucosaminide (1-&gt;4)-beta-linkages in chitin and chitodextrins.</text>
        <dbReference type="EC" id="3.2.1.14"/>
    </reaction>
</comment>
<dbReference type="PROSITE" id="PS51910">
    <property type="entry name" value="GH18_2"/>
    <property type="match status" value="1"/>
</dbReference>
<evidence type="ECO:0000256" key="9">
    <source>
        <dbReference type="SAM" id="SignalP"/>
    </source>
</evidence>
<dbReference type="InterPro" id="IPR001119">
    <property type="entry name" value="SLH_dom"/>
</dbReference>
<dbReference type="GO" id="GO:0005975">
    <property type="term" value="P:carbohydrate metabolic process"/>
    <property type="evidence" value="ECO:0007669"/>
    <property type="project" value="InterPro"/>
</dbReference>
<dbReference type="SUPFAM" id="SSF54556">
    <property type="entry name" value="Chitinase insertion domain"/>
    <property type="match status" value="1"/>
</dbReference>
<dbReference type="InterPro" id="IPR013783">
    <property type="entry name" value="Ig-like_fold"/>
</dbReference>
<dbReference type="Pfam" id="PF00041">
    <property type="entry name" value="fn3"/>
    <property type="match status" value="2"/>
</dbReference>
<dbReference type="GO" id="GO:0008061">
    <property type="term" value="F:chitin binding"/>
    <property type="evidence" value="ECO:0007669"/>
    <property type="project" value="InterPro"/>
</dbReference>
<feature type="domain" description="GH18" evidence="12">
    <location>
        <begin position="358"/>
        <end position="745"/>
    </location>
</feature>
<feature type="domain" description="Fibronectin type-III" evidence="10">
    <location>
        <begin position="186"/>
        <end position="274"/>
    </location>
</feature>
<feature type="domain" description="Fibronectin type-III" evidence="10">
    <location>
        <begin position="276"/>
        <end position="357"/>
    </location>
</feature>
<feature type="region of interest" description="Disordered" evidence="8">
    <location>
        <begin position="39"/>
        <end position="61"/>
    </location>
</feature>
<dbReference type="Gene3D" id="3.10.50.10">
    <property type="match status" value="1"/>
</dbReference>
<dbReference type="PANTHER" id="PTHR11177:SF317">
    <property type="entry name" value="CHITINASE 12-RELATED"/>
    <property type="match status" value="1"/>
</dbReference>
<evidence type="ECO:0000256" key="8">
    <source>
        <dbReference type="SAM" id="MobiDB-lite"/>
    </source>
</evidence>
<dbReference type="PROSITE" id="PS51272">
    <property type="entry name" value="SLH"/>
    <property type="match status" value="3"/>
</dbReference>
<proteinExistence type="inferred from homology"/>
<dbReference type="InterPro" id="IPR036116">
    <property type="entry name" value="FN3_sf"/>
</dbReference>
<dbReference type="SUPFAM" id="SSF51445">
    <property type="entry name" value="(Trans)glycosidases"/>
    <property type="match status" value="1"/>
</dbReference>